<feature type="transmembrane region" description="Helical" evidence="6">
    <location>
        <begin position="97"/>
        <end position="118"/>
    </location>
</feature>
<feature type="transmembrane region" description="Helical" evidence="6">
    <location>
        <begin position="171"/>
        <end position="190"/>
    </location>
</feature>
<protein>
    <submittedName>
        <fullName evidence="7">Nickel transport protein NikQ</fullName>
    </submittedName>
</protein>
<dbReference type="PANTHER" id="PTHR34857:SF2">
    <property type="entry name" value="SLL0384 PROTEIN"/>
    <property type="match status" value="1"/>
</dbReference>
<organism evidence="7">
    <name type="scientific">mine drainage metagenome</name>
    <dbReference type="NCBI Taxonomy" id="410659"/>
    <lineage>
        <taxon>unclassified sequences</taxon>
        <taxon>metagenomes</taxon>
        <taxon>ecological metagenomes</taxon>
    </lineage>
</organism>
<accession>A0A1J5SQ42</accession>
<evidence type="ECO:0000256" key="5">
    <source>
        <dbReference type="ARBA" id="ARBA00023136"/>
    </source>
</evidence>
<keyword evidence="4 6" id="KW-1133">Transmembrane helix</keyword>
<evidence type="ECO:0000256" key="1">
    <source>
        <dbReference type="ARBA" id="ARBA00004651"/>
    </source>
</evidence>
<dbReference type="NCBIfam" id="TIGR02454">
    <property type="entry name" value="ECF_T_CbiQ"/>
    <property type="match status" value="1"/>
</dbReference>
<keyword evidence="2" id="KW-1003">Cell membrane</keyword>
<comment type="caution">
    <text evidence="7">The sequence shown here is derived from an EMBL/GenBank/DDBJ whole genome shotgun (WGS) entry which is preliminary data.</text>
</comment>
<reference evidence="7" key="1">
    <citation type="submission" date="2016-10" db="EMBL/GenBank/DDBJ databases">
        <title>Sequence of Gallionella enrichment culture.</title>
        <authorList>
            <person name="Poehlein A."/>
            <person name="Muehling M."/>
            <person name="Daniel R."/>
        </authorList>
    </citation>
    <scope>NUCLEOTIDE SEQUENCE</scope>
</reference>
<dbReference type="EMBL" id="MLJW01000045">
    <property type="protein sequence ID" value="OIR06173.1"/>
    <property type="molecule type" value="Genomic_DNA"/>
</dbReference>
<evidence type="ECO:0000256" key="2">
    <source>
        <dbReference type="ARBA" id="ARBA00022475"/>
    </source>
</evidence>
<keyword evidence="5 6" id="KW-0472">Membrane</keyword>
<evidence type="ECO:0000313" key="7">
    <source>
        <dbReference type="EMBL" id="OIR06173.1"/>
    </source>
</evidence>
<dbReference type="InterPro" id="IPR003339">
    <property type="entry name" value="ABC/ECF_trnsptr_transmembrane"/>
</dbReference>
<dbReference type="Pfam" id="PF02361">
    <property type="entry name" value="CbiQ"/>
    <property type="match status" value="1"/>
</dbReference>
<dbReference type="CDD" id="cd16914">
    <property type="entry name" value="EcfT"/>
    <property type="match status" value="1"/>
</dbReference>
<dbReference type="InterPro" id="IPR051611">
    <property type="entry name" value="ECF_transporter_component"/>
</dbReference>
<dbReference type="GO" id="GO:0006824">
    <property type="term" value="P:cobalt ion transport"/>
    <property type="evidence" value="ECO:0007669"/>
    <property type="project" value="InterPro"/>
</dbReference>
<feature type="transmembrane region" description="Helical" evidence="6">
    <location>
        <begin position="57"/>
        <end position="85"/>
    </location>
</feature>
<evidence type="ECO:0000256" key="6">
    <source>
        <dbReference type="SAM" id="Phobius"/>
    </source>
</evidence>
<proteinExistence type="predicted"/>
<evidence type="ECO:0000256" key="3">
    <source>
        <dbReference type="ARBA" id="ARBA00022692"/>
    </source>
</evidence>
<gene>
    <name evidence="7" type="primary">nikQ</name>
    <name evidence="7" type="ORF">GALL_116450</name>
</gene>
<keyword evidence="3 6" id="KW-0812">Transmembrane</keyword>
<dbReference type="PANTHER" id="PTHR34857">
    <property type="entry name" value="SLL0384 PROTEIN"/>
    <property type="match status" value="1"/>
</dbReference>
<dbReference type="AlphaFoldDB" id="A0A1J5SQ42"/>
<dbReference type="GO" id="GO:0043190">
    <property type="term" value="C:ATP-binding cassette (ABC) transporter complex"/>
    <property type="evidence" value="ECO:0007669"/>
    <property type="project" value="InterPro"/>
</dbReference>
<feature type="transmembrane region" description="Helical" evidence="6">
    <location>
        <begin position="264"/>
        <end position="281"/>
    </location>
</feature>
<sequence length="283" mass="30415">MGEHSYLPGHRHGGGFLDRLGEGLLAALRHGLEADDLSRRPGLLQGLDPRVKLGGALALMLMAVSVRSLTVLAALLGLAAGLAVASRVPLARLMRQVWLGVLAFTGLLALPALVLVPGRPLLHLPLLPWPVTLQGLRSAAFLVGRAETTASYGLLLILCTSWPHLLKSLRLFRVPLVLVVILGMTHRYIFLLLQNAAEMVEARRSRSVGPLPPRERRRLAAGAAGDLLGRALHLGAEAHLAMLSRGYGGEVRLLDDFRLRRRDGAALAGLGLALGAAWWWGRP</sequence>
<dbReference type="InterPro" id="IPR012809">
    <property type="entry name" value="ECF_CbiQ"/>
</dbReference>
<name>A0A1J5SQ42_9ZZZZ</name>
<evidence type="ECO:0000256" key="4">
    <source>
        <dbReference type="ARBA" id="ARBA00022989"/>
    </source>
</evidence>
<comment type="subcellular location">
    <subcellularLocation>
        <location evidence="1">Cell membrane</location>
        <topology evidence="1">Multi-pass membrane protein</topology>
    </subcellularLocation>
</comment>